<evidence type="ECO:0000256" key="1">
    <source>
        <dbReference type="ARBA" id="ARBA00004202"/>
    </source>
</evidence>
<dbReference type="AlphaFoldDB" id="A0A4R1K4B9"/>
<accession>A0A4R1K4B9</accession>
<dbReference type="GO" id="GO:0016887">
    <property type="term" value="F:ATP hydrolysis activity"/>
    <property type="evidence" value="ECO:0007669"/>
    <property type="project" value="InterPro"/>
</dbReference>
<dbReference type="OrthoDB" id="9776369at2"/>
<keyword evidence="12" id="KW-1185">Reference proteome</keyword>
<dbReference type="GO" id="GO:0005886">
    <property type="term" value="C:plasma membrane"/>
    <property type="evidence" value="ECO:0007669"/>
    <property type="project" value="UniProtKB-SubCell"/>
</dbReference>
<name>A0A4R1K4B9_9GAMM</name>
<dbReference type="Proteomes" id="UP000295565">
    <property type="component" value="Unassembled WGS sequence"/>
</dbReference>
<keyword evidence="6" id="KW-0547">Nucleotide-binding</keyword>
<evidence type="ECO:0000256" key="3">
    <source>
        <dbReference type="ARBA" id="ARBA00022475"/>
    </source>
</evidence>
<evidence type="ECO:0000256" key="8">
    <source>
        <dbReference type="ARBA" id="ARBA00022967"/>
    </source>
</evidence>
<dbReference type="SUPFAM" id="SSF52540">
    <property type="entry name" value="P-loop containing nucleoside triphosphate hydrolases"/>
    <property type="match status" value="2"/>
</dbReference>
<evidence type="ECO:0000313" key="11">
    <source>
        <dbReference type="EMBL" id="TCK58976.1"/>
    </source>
</evidence>
<keyword evidence="4" id="KW-0762">Sugar transport</keyword>
<gene>
    <name evidence="11" type="ORF">EV690_1137</name>
</gene>
<dbReference type="Pfam" id="PF00005">
    <property type="entry name" value="ABC_tran"/>
    <property type="match status" value="2"/>
</dbReference>
<dbReference type="InterPro" id="IPR003593">
    <property type="entry name" value="AAA+_ATPase"/>
</dbReference>
<organism evidence="11 12">
    <name type="scientific">Celerinatantimonas diazotrophica</name>
    <dbReference type="NCBI Taxonomy" id="412034"/>
    <lineage>
        <taxon>Bacteria</taxon>
        <taxon>Pseudomonadati</taxon>
        <taxon>Pseudomonadota</taxon>
        <taxon>Gammaproteobacteria</taxon>
        <taxon>Celerinatantimonadaceae</taxon>
        <taxon>Celerinatantimonas</taxon>
    </lineage>
</organism>
<keyword evidence="8" id="KW-1278">Translocase</keyword>
<protein>
    <submittedName>
        <fullName evidence="11">Monosaccharide ABC transporter ATP-binding protein (CUT2 family)</fullName>
    </submittedName>
</protein>
<dbReference type="FunFam" id="3.40.50.300:FF:000127">
    <property type="entry name" value="Ribose import ATP-binding protein RbsA"/>
    <property type="match status" value="1"/>
</dbReference>
<reference evidence="11 12" key="1">
    <citation type="submission" date="2019-03" db="EMBL/GenBank/DDBJ databases">
        <title>Genomic Encyclopedia of Type Strains, Phase IV (KMG-IV): sequencing the most valuable type-strain genomes for metagenomic binning, comparative biology and taxonomic classification.</title>
        <authorList>
            <person name="Goeker M."/>
        </authorList>
    </citation>
    <scope>NUCLEOTIDE SEQUENCE [LARGE SCALE GENOMIC DNA]</scope>
    <source>
        <strain evidence="11 12">DSM 18577</strain>
    </source>
</reference>
<evidence type="ECO:0000313" key="12">
    <source>
        <dbReference type="Proteomes" id="UP000295565"/>
    </source>
</evidence>
<dbReference type="CDD" id="cd03215">
    <property type="entry name" value="ABC_Carb_Monos_II"/>
    <property type="match status" value="1"/>
</dbReference>
<dbReference type="InterPro" id="IPR050107">
    <property type="entry name" value="ABC_carbohydrate_import_ATPase"/>
</dbReference>
<dbReference type="RefSeq" id="WP_131911912.1">
    <property type="nucleotide sequence ID" value="NZ_OU594967.1"/>
</dbReference>
<proteinExistence type="predicted"/>
<feature type="domain" description="ABC transporter" evidence="10">
    <location>
        <begin position="252"/>
        <end position="494"/>
    </location>
</feature>
<sequence length="494" mass="54653">MEEFINLKHISKKFPGVTALNDVSLSLHKGEVHSFVGQNGCGKSTLVKIISGVYAPEHGGSIEIDGEQHTRLSPVQSQKYGIQIIYQDLSLFPALSVAENIAFHMMLPGGKLFKNQKKMVARAKAVMAQINIHLDPNLTVEDLTIAQQQLVAICRALEQQARVIIMDEPTASLTSQEIRDLLKIIADLKSSGTTIVFISHKLDEIMQVSDRTSIIRDGKLIGTYASDSLDKTRLTELMIGKSIESSLTPTTARQEKLLEISNLSVKGKFNHIDLTLYKGEIVSIVGPLGSGRTELCQTIFGMLATDSGQIQLENSPVRLKSNRDAIDKGIAYVSEDRMNIGLIMDYPIIENILATILKRIKNNIGLIDRNKSETLVNQLVDDLNIKTTNIYNPTNTLSGGNAQRVSIAKWVVTRPKLLLLDSPTVGVDVANKDEIYNIVKQLAKEGIGVLMITDEVEEAYFNSNRIIHMKNGEFIKEYSPYQSSMEEITEAVYG</sequence>
<comment type="caution">
    <text evidence="11">The sequence shown here is derived from an EMBL/GenBank/DDBJ whole genome shotgun (WGS) entry which is preliminary data.</text>
</comment>
<dbReference type="PROSITE" id="PS50893">
    <property type="entry name" value="ABC_TRANSPORTER_2"/>
    <property type="match status" value="2"/>
</dbReference>
<comment type="subcellular location">
    <subcellularLocation>
        <location evidence="1">Cell membrane</location>
        <topology evidence="1">Peripheral membrane protein</topology>
    </subcellularLocation>
</comment>
<evidence type="ECO:0000256" key="6">
    <source>
        <dbReference type="ARBA" id="ARBA00022741"/>
    </source>
</evidence>
<dbReference type="PANTHER" id="PTHR43790:SF1">
    <property type="entry name" value="XYLOSE IMPORT ATP-BINDING PROTEIN XYLG"/>
    <property type="match status" value="1"/>
</dbReference>
<feature type="domain" description="ABC transporter" evidence="10">
    <location>
        <begin position="5"/>
        <end position="242"/>
    </location>
</feature>
<keyword evidence="9" id="KW-0472">Membrane</keyword>
<dbReference type="InterPro" id="IPR003439">
    <property type="entry name" value="ABC_transporter-like_ATP-bd"/>
</dbReference>
<evidence type="ECO:0000256" key="2">
    <source>
        <dbReference type="ARBA" id="ARBA00022448"/>
    </source>
</evidence>
<keyword evidence="5" id="KW-0677">Repeat</keyword>
<dbReference type="InterPro" id="IPR017871">
    <property type="entry name" value="ABC_transporter-like_CS"/>
</dbReference>
<evidence type="ECO:0000256" key="7">
    <source>
        <dbReference type="ARBA" id="ARBA00022840"/>
    </source>
</evidence>
<dbReference type="Gene3D" id="3.40.50.300">
    <property type="entry name" value="P-loop containing nucleotide triphosphate hydrolases"/>
    <property type="match status" value="2"/>
</dbReference>
<evidence type="ECO:0000259" key="10">
    <source>
        <dbReference type="PROSITE" id="PS50893"/>
    </source>
</evidence>
<keyword evidence="3" id="KW-1003">Cell membrane</keyword>
<dbReference type="EMBL" id="SMGD01000011">
    <property type="protein sequence ID" value="TCK58976.1"/>
    <property type="molecule type" value="Genomic_DNA"/>
</dbReference>
<dbReference type="PANTHER" id="PTHR43790">
    <property type="entry name" value="CARBOHYDRATE TRANSPORT ATP-BINDING PROTEIN MG119-RELATED"/>
    <property type="match status" value="1"/>
</dbReference>
<evidence type="ECO:0000256" key="9">
    <source>
        <dbReference type="ARBA" id="ARBA00023136"/>
    </source>
</evidence>
<evidence type="ECO:0000256" key="5">
    <source>
        <dbReference type="ARBA" id="ARBA00022737"/>
    </source>
</evidence>
<keyword evidence="2" id="KW-0813">Transport</keyword>
<dbReference type="InterPro" id="IPR027417">
    <property type="entry name" value="P-loop_NTPase"/>
</dbReference>
<dbReference type="GO" id="GO:0005524">
    <property type="term" value="F:ATP binding"/>
    <property type="evidence" value="ECO:0007669"/>
    <property type="project" value="UniProtKB-KW"/>
</dbReference>
<keyword evidence="7 11" id="KW-0067">ATP-binding</keyword>
<dbReference type="SMART" id="SM00382">
    <property type="entry name" value="AAA"/>
    <property type="match status" value="2"/>
</dbReference>
<dbReference type="PROSITE" id="PS00211">
    <property type="entry name" value="ABC_TRANSPORTER_1"/>
    <property type="match status" value="1"/>
</dbReference>
<dbReference type="CDD" id="cd03216">
    <property type="entry name" value="ABC_Carb_Monos_I"/>
    <property type="match status" value="1"/>
</dbReference>
<evidence type="ECO:0000256" key="4">
    <source>
        <dbReference type="ARBA" id="ARBA00022597"/>
    </source>
</evidence>